<feature type="transmembrane region" description="Helical" evidence="1">
    <location>
        <begin position="6"/>
        <end position="25"/>
    </location>
</feature>
<keyword evidence="1" id="KW-0812">Transmembrane</keyword>
<proteinExistence type="predicted"/>
<dbReference type="AlphaFoldDB" id="A0A0F9PPK2"/>
<organism evidence="2">
    <name type="scientific">marine sediment metagenome</name>
    <dbReference type="NCBI Taxonomy" id="412755"/>
    <lineage>
        <taxon>unclassified sequences</taxon>
        <taxon>metagenomes</taxon>
        <taxon>ecological metagenomes</taxon>
    </lineage>
</organism>
<name>A0A0F9PPK2_9ZZZZ</name>
<keyword evidence="1" id="KW-1133">Transmembrane helix</keyword>
<keyword evidence="1" id="KW-0472">Membrane</keyword>
<evidence type="ECO:0000256" key="1">
    <source>
        <dbReference type="SAM" id="Phobius"/>
    </source>
</evidence>
<sequence>MTGLEAFVYWSTLAVLGIVILVIIFNHGNDGGSSPPGGRLAQ</sequence>
<comment type="caution">
    <text evidence="2">The sequence shown here is derived from an EMBL/GenBank/DDBJ whole genome shotgun (WGS) entry which is preliminary data.</text>
</comment>
<accession>A0A0F9PPK2</accession>
<gene>
    <name evidence="2" type="ORF">LCGC14_1112110</name>
</gene>
<reference evidence="2" key="1">
    <citation type="journal article" date="2015" name="Nature">
        <title>Complex archaea that bridge the gap between prokaryotes and eukaryotes.</title>
        <authorList>
            <person name="Spang A."/>
            <person name="Saw J.H."/>
            <person name="Jorgensen S.L."/>
            <person name="Zaremba-Niedzwiedzka K."/>
            <person name="Martijn J."/>
            <person name="Lind A.E."/>
            <person name="van Eijk R."/>
            <person name="Schleper C."/>
            <person name="Guy L."/>
            <person name="Ettema T.J."/>
        </authorList>
    </citation>
    <scope>NUCLEOTIDE SEQUENCE</scope>
</reference>
<dbReference type="EMBL" id="LAZR01005083">
    <property type="protein sequence ID" value="KKN03001.1"/>
    <property type="molecule type" value="Genomic_DNA"/>
</dbReference>
<protein>
    <submittedName>
        <fullName evidence="2">Uncharacterized protein</fullName>
    </submittedName>
</protein>
<evidence type="ECO:0000313" key="2">
    <source>
        <dbReference type="EMBL" id="KKN03001.1"/>
    </source>
</evidence>